<dbReference type="InterPro" id="IPR051046">
    <property type="entry name" value="MurCDEF_CellWall_CoF430Synth"/>
</dbReference>
<evidence type="ECO:0000313" key="15">
    <source>
        <dbReference type="EMBL" id="AEI37339.1"/>
    </source>
</evidence>
<proteinExistence type="inferred from homology"/>
<dbReference type="InterPro" id="IPR036565">
    <property type="entry name" value="Mur-like_cat_sf"/>
</dbReference>
<dbReference type="Pfam" id="PF01225">
    <property type="entry name" value="Mur_ligase"/>
    <property type="match status" value="1"/>
</dbReference>
<sequence length="463" mass="49349">MKALWQSEEIADAVNGIASASFSVEGVAFDSREIKKNDLFLALKGEQADGHNYIKAAFEKGASGVLTMQPTAYPHVLVEDTHRALEALGQAGRRRNHGKIIGITGSVGKTSVKEALRLALKAIAPDKVHSSLKSYNNHVGVPLSLARMPKDSRFGIFEMGMNHAGELSQLTQWVRPDIALVTSIAPAHAAFFRDEAAIAEAKGEIFEGLQPSGIAIIPYDSPYRDQLMAKAKKQGAEIRSFGFGEGATIRAQDVIQEADGRILVRASLPNREIIFPLSMSGHHWVSNAMAVLAVVDALEADITLASLALGEIKGLAGRGQRFFIPIGEGQATIIDESYNANPASMAATIAVLGNEKKSGQRIALLGDMRELGENSPQYHTALADPLSRANVSHAILVGEEMKALAKALTGKIACDWVPDANEAEAKILNLLKADDVVLIKGSNSLGLSNVVSSLAKRGHACSI</sequence>
<dbReference type="AlphaFoldDB" id="F8EVD2"/>
<accession>F8EVD2</accession>
<evidence type="ECO:0000256" key="1">
    <source>
        <dbReference type="ARBA" id="ARBA00022490"/>
    </source>
</evidence>
<dbReference type="UniPathway" id="UPA00219"/>
<dbReference type="GO" id="GO:0071555">
    <property type="term" value="P:cell wall organization"/>
    <property type="evidence" value="ECO:0007669"/>
    <property type="project" value="UniProtKB-KW"/>
</dbReference>
<dbReference type="NCBIfam" id="TIGR01143">
    <property type="entry name" value="murF"/>
    <property type="match status" value="1"/>
</dbReference>
<dbReference type="SUPFAM" id="SSF53244">
    <property type="entry name" value="MurD-like peptide ligases, peptide-binding domain"/>
    <property type="match status" value="1"/>
</dbReference>
<keyword evidence="4 10" id="KW-0547">Nucleotide-binding</keyword>
<evidence type="ECO:0000259" key="14">
    <source>
        <dbReference type="Pfam" id="PF08245"/>
    </source>
</evidence>
<dbReference type="Proteomes" id="UP000000491">
    <property type="component" value="Chromosome"/>
</dbReference>
<dbReference type="InterPro" id="IPR004101">
    <property type="entry name" value="Mur_ligase_C"/>
</dbReference>
<keyword evidence="1 10" id="KW-0963">Cytoplasm</keyword>
<evidence type="ECO:0000256" key="7">
    <source>
        <dbReference type="ARBA" id="ARBA00022984"/>
    </source>
</evidence>
<dbReference type="RefSeq" id="WP_013933738.1">
    <property type="nucleotide sequence ID" value="NC_015709.1"/>
</dbReference>
<dbReference type="InterPro" id="IPR013221">
    <property type="entry name" value="Mur_ligase_cen"/>
</dbReference>
<dbReference type="GO" id="GO:0005524">
    <property type="term" value="F:ATP binding"/>
    <property type="evidence" value="ECO:0007669"/>
    <property type="project" value="UniProtKB-UniRule"/>
</dbReference>
<dbReference type="EC" id="6.3.2.10" evidence="10 11"/>
<dbReference type="HAMAP" id="MF_02019">
    <property type="entry name" value="MurF"/>
    <property type="match status" value="1"/>
</dbReference>
<evidence type="ECO:0000256" key="11">
    <source>
        <dbReference type="RuleBase" id="RU004136"/>
    </source>
</evidence>
<dbReference type="eggNOG" id="COG0770">
    <property type="taxonomic scope" value="Bacteria"/>
</dbReference>
<dbReference type="SUPFAM" id="SSF63418">
    <property type="entry name" value="MurE/MurF N-terminal domain"/>
    <property type="match status" value="1"/>
</dbReference>
<organism evidence="15 16">
    <name type="scientific">Zymomonas mobilis subsp. pomaceae (strain ATCC 29192 / DSM 22645 / JCM 10191 / CCUG 17912 / NBRC 13757 / NCIMB 11200 / NRRL B-4491 / Barker I)</name>
    <dbReference type="NCBI Taxonomy" id="579138"/>
    <lineage>
        <taxon>Bacteria</taxon>
        <taxon>Pseudomonadati</taxon>
        <taxon>Pseudomonadota</taxon>
        <taxon>Alphaproteobacteria</taxon>
        <taxon>Sphingomonadales</taxon>
        <taxon>Zymomonadaceae</taxon>
        <taxon>Zymomonas</taxon>
    </lineage>
</organism>
<feature type="binding site" evidence="10">
    <location>
        <begin position="105"/>
        <end position="111"/>
    </location>
    <ligand>
        <name>ATP</name>
        <dbReference type="ChEBI" id="CHEBI:30616"/>
    </ligand>
</feature>
<name>F8EVD2_ZYMMT</name>
<evidence type="ECO:0000256" key="5">
    <source>
        <dbReference type="ARBA" id="ARBA00022840"/>
    </source>
</evidence>
<dbReference type="PANTHER" id="PTHR43024">
    <property type="entry name" value="UDP-N-ACETYLMURAMOYL-TRIPEPTIDE--D-ALANYL-D-ALANINE LIGASE"/>
    <property type="match status" value="1"/>
</dbReference>
<evidence type="ECO:0000313" key="16">
    <source>
        <dbReference type="Proteomes" id="UP000000491"/>
    </source>
</evidence>
<feature type="domain" description="Mur ligase C-terminal" evidence="13">
    <location>
        <begin position="327"/>
        <end position="442"/>
    </location>
</feature>
<keyword evidence="2 10" id="KW-0436">Ligase</keyword>
<comment type="similarity">
    <text evidence="10">Belongs to the MurCDEF family. MurF subfamily.</text>
</comment>
<dbReference type="KEGG" id="zmp:Zymop_0436"/>
<feature type="domain" description="Mur ligase central" evidence="14">
    <location>
        <begin position="103"/>
        <end position="295"/>
    </location>
</feature>
<dbReference type="Gene3D" id="3.40.1390.10">
    <property type="entry name" value="MurE/MurF, N-terminal domain"/>
    <property type="match status" value="1"/>
</dbReference>
<evidence type="ECO:0000256" key="10">
    <source>
        <dbReference type="HAMAP-Rule" id="MF_02019"/>
    </source>
</evidence>
<evidence type="ECO:0000256" key="4">
    <source>
        <dbReference type="ARBA" id="ARBA00022741"/>
    </source>
</evidence>
<dbReference type="InterPro" id="IPR005863">
    <property type="entry name" value="UDP-N-AcMur_synth"/>
</dbReference>
<dbReference type="PATRIC" id="fig|579138.3.peg.458"/>
<comment type="catalytic activity">
    <reaction evidence="10 11">
        <text>D-alanyl-D-alanine + UDP-N-acetyl-alpha-D-muramoyl-L-alanyl-gamma-D-glutamyl-meso-2,6-diaminopimelate + ATP = UDP-N-acetyl-alpha-D-muramoyl-L-alanyl-gamma-D-glutamyl-meso-2,6-diaminopimeloyl-D-alanyl-D-alanine + ADP + phosphate + H(+)</text>
        <dbReference type="Rhea" id="RHEA:28374"/>
        <dbReference type="ChEBI" id="CHEBI:15378"/>
        <dbReference type="ChEBI" id="CHEBI:30616"/>
        <dbReference type="ChEBI" id="CHEBI:43474"/>
        <dbReference type="ChEBI" id="CHEBI:57822"/>
        <dbReference type="ChEBI" id="CHEBI:61386"/>
        <dbReference type="ChEBI" id="CHEBI:83905"/>
        <dbReference type="ChEBI" id="CHEBI:456216"/>
        <dbReference type="EC" id="6.3.2.10"/>
    </reaction>
</comment>
<comment type="pathway">
    <text evidence="10 11">Cell wall biogenesis; peptidoglycan biosynthesis.</text>
</comment>
<dbReference type="Gene3D" id="3.40.1190.10">
    <property type="entry name" value="Mur-like, catalytic domain"/>
    <property type="match status" value="1"/>
</dbReference>
<dbReference type="Pfam" id="PF02875">
    <property type="entry name" value="Mur_ligase_C"/>
    <property type="match status" value="1"/>
</dbReference>
<evidence type="ECO:0000256" key="9">
    <source>
        <dbReference type="ARBA" id="ARBA00023316"/>
    </source>
</evidence>
<dbReference type="InterPro" id="IPR000713">
    <property type="entry name" value="Mur_ligase_N"/>
</dbReference>
<evidence type="ECO:0000256" key="3">
    <source>
        <dbReference type="ARBA" id="ARBA00022618"/>
    </source>
</evidence>
<keyword evidence="8 10" id="KW-0131">Cell cycle</keyword>
<evidence type="ECO:0000259" key="12">
    <source>
        <dbReference type="Pfam" id="PF01225"/>
    </source>
</evidence>
<keyword evidence="5 10" id="KW-0067">ATP-binding</keyword>
<evidence type="ECO:0000256" key="6">
    <source>
        <dbReference type="ARBA" id="ARBA00022960"/>
    </source>
</evidence>
<dbReference type="GO" id="GO:0047480">
    <property type="term" value="F:UDP-N-acetylmuramoyl-tripeptide-D-alanyl-D-alanine ligase activity"/>
    <property type="evidence" value="ECO:0007669"/>
    <property type="project" value="UniProtKB-UniRule"/>
</dbReference>
<dbReference type="SUPFAM" id="SSF53623">
    <property type="entry name" value="MurD-like peptide ligases, catalytic domain"/>
    <property type="match status" value="1"/>
</dbReference>
<keyword evidence="3 10" id="KW-0132">Cell division</keyword>
<comment type="subcellular location">
    <subcellularLocation>
        <location evidence="10 11">Cytoplasm</location>
    </subcellularLocation>
</comment>
<gene>
    <name evidence="10" type="primary">murF</name>
    <name evidence="15" type="ordered locus">Zymop_0436</name>
</gene>
<evidence type="ECO:0000259" key="13">
    <source>
        <dbReference type="Pfam" id="PF02875"/>
    </source>
</evidence>
<dbReference type="GO" id="GO:0009252">
    <property type="term" value="P:peptidoglycan biosynthetic process"/>
    <property type="evidence" value="ECO:0007669"/>
    <property type="project" value="UniProtKB-UniRule"/>
</dbReference>
<dbReference type="Gene3D" id="3.90.190.20">
    <property type="entry name" value="Mur ligase, C-terminal domain"/>
    <property type="match status" value="1"/>
</dbReference>
<dbReference type="Pfam" id="PF08245">
    <property type="entry name" value="Mur_ligase_M"/>
    <property type="match status" value="1"/>
</dbReference>
<dbReference type="InterPro" id="IPR035911">
    <property type="entry name" value="MurE/MurF_N"/>
</dbReference>
<reference evidence="15 16" key="1">
    <citation type="journal article" date="2011" name="J. Bacteriol.">
        <title>Genome sequence of the ethanol-producing Zymomonas mobilis subsp. pomaceae lectotype strain ATCC 29192.</title>
        <authorList>
            <person name="Kouvelis V.N."/>
            <person name="Davenport K.W."/>
            <person name="Brettin T.S."/>
            <person name="Bruce D."/>
            <person name="Detter C."/>
            <person name="Han C.S."/>
            <person name="Nolan M."/>
            <person name="Tapia R."/>
            <person name="Damoulaki A."/>
            <person name="Kyrpides N.C."/>
            <person name="Typas M.A."/>
            <person name="Pappas K.M."/>
        </authorList>
    </citation>
    <scope>NUCLEOTIDE SEQUENCE [LARGE SCALE GENOMIC DNA]</scope>
    <source>
        <strain evidence="16">ATCC 29192 / DSM 22645 / JCM 10191 / CCUG 17912 / NBRC 13757 / NCIMB 11200 / NRRL B-4491 / Barker I</strain>
    </source>
</reference>
<feature type="domain" description="Mur ligase N-terminal catalytic" evidence="12">
    <location>
        <begin position="24"/>
        <end position="71"/>
    </location>
</feature>
<dbReference type="GO" id="GO:0005737">
    <property type="term" value="C:cytoplasm"/>
    <property type="evidence" value="ECO:0007669"/>
    <property type="project" value="UniProtKB-SubCell"/>
</dbReference>
<evidence type="ECO:0000256" key="2">
    <source>
        <dbReference type="ARBA" id="ARBA00022598"/>
    </source>
</evidence>
<dbReference type="GO" id="GO:0051301">
    <property type="term" value="P:cell division"/>
    <property type="evidence" value="ECO:0007669"/>
    <property type="project" value="UniProtKB-KW"/>
</dbReference>
<dbReference type="GO" id="GO:0008766">
    <property type="term" value="F:UDP-N-acetylmuramoylalanyl-D-glutamyl-2,6-diaminopimelate-D-alanyl-D-alanine ligase activity"/>
    <property type="evidence" value="ECO:0007669"/>
    <property type="project" value="RHEA"/>
</dbReference>
<protein>
    <recommendedName>
        <fullName evidence="10 11">UDP-N-acetylmuramoyl-tripeptide--D-alanyl-D-alanine ligase</fullName>
        <ecNumber evidence="10 11">6.3.2.10</ecNumber>
    </recommendedName>
    <alternativeName>
        <fullName evidence="10">D-alanyl-D-alanine-adding enzyme</fullName>
    </alternativeName>
</protein>
<keyword evidence="6 10" id="KW-0133">Cell shape</keyword>
<keyword evidence="9 10" id="KW-0961">Cell wall biogenesis/degradation</keyword>
<dbReference type="PANTHER" id="PTHR43024:SF1">
    <property type="entry name" value="UDP-N-ACETYLMURAMOYL-TRIPEPTIDE--D-ALANYL-D-ALANINE LIGASE"/>
    <property type="match status" value="1"/>
</dbReference>
<dbReference type="STRING" id="579138.Zymop_0436"/>
<dbReference type="InterPro" id="IPR036615">
    <property type="entry name" value="Mur_ligase_C_dom_sf"/>
</dbReference>
<comment type="function">
    <text evidence="10 11">Involved in cell wall formation. Catalyzes the final step in the synthesis of UDP-N-acetylmuramoyl-pentapeptide, the precursor of murein.</text>
</comment>
<evidence type="ECO:0000256" key="8">
    <source>
        <dbReference type="ARBA" id="ARBA00023306"/>
    </source>
</evidence>
<keyword evidence="7 10" id="KW-0573">Peptidoglycan synthesis</keyword>
<dbReference type="HOGENOM" id="CLU_031507_4_1_5"/>
<dbReference type="EMBL" id="CP002865">
    <property type="protein sequence ID" value="AEI37339.1"/>
    <property type="molecule type" value="Genomic_DNA"/>
</dbReference>
<dbReference type="GO" id="GO:0008360">
    <property type="term" value="P:regulation of cell shape"/>
    <property type="evidence" value="ECO:0007669"/>
    <property type="project" value="UniProtKB-KW"/>
</dbReference>